<dbReference type="AlphaFoldDB" id="A0A8S9YY67"/>
<evidence type="ECO:0000256" key="1">
    <source>
        <dbReference type="ARBA" id="ARBA00022441"/>
    </source>
</evidence>
<dbReference type="InterPro" id="IPR052124">
    <property type="entry name" value="Rab9_kelch_effector"/>
</dbReference>
<evidence type="ECO:0000256" key="3">
    <source>
        <dbReference type="ARBA" id="ARBA00037224"/>
    </source>
</evidence>
<accession>A0A8S9YY67</accession>
<organism evidence="6 7">
    <name type="scientific">Paragonimus skrjabini miyazakii</name>
    <dbReference type="NCBI Taxonomy" id="59628"/>
    <lineage>
        <taxon>Eukaryota</taxon>
        <taxon>Metazoa</taxon>
        <taxon>Spiralia</taxon>
        <taxon>Lophotrochozoa</taxon>
        <taxon>Platyhelminthes</taxon>
        <taxon>Trematoda</taxon>
        <taxon>Digenea</taxon>
        <taxon>Plagiorchiida</taxon>
        <taxon>Troglotremata</taxon>
        <taxon>Troglotrematidae</taxon>
        <taxon>Paragonimus</taxon>
    </lineage>
</organism>
<keyword evidence="1" id="KW-0880">Kelch repeat</keyword>
<feature type="domain" description="Attractin/MKLN-like beta-propeller" evidence="5">
    <location>
        <begin position="13"/>
        <end position="216"/>
    </location>
</feature>
<keyword evidence="2" id="KW-0677">Repeat</keyword>
<evidence type="ECO:0000256" key="4">
    <source>
        <dbReference type="ARBA" id="ARBA00039295"/>
    </source>
</evidence>
<sequence>MPACSEGDETWGTWHSLSAPNCIDAPSARVGHSAHSWQPNKAASQLRIVILGGADPVGTFNDVSLFDPVTKMWTKLAIPPELPDPGLSRYEHTSALFNNEEILIFGGATRDGPLGDMFSIRLTVDNTTEPQSNLWQLTYSSTEMDRATFKHDARTQHTSACLTELGQLLVFAGAGLGSTPVLDSQVYMYDIRKNCWSTVNLTGTNGPSERFGHLALYQPPATKSNDTPERLPCGRFYVHGGMAENAFFDDFFQLEFTKIDASGVHASWSQIEPSMDGNPITSNLMNSCAVQHNRSILTECKTPVSHHVPCARAAHGGVCVPLPTTSERFEVMIFVFGGVSEMGALNDMFCFHTGTNQWTEIELCCPVPKARLDFAYCLFTQTVDLTTDNALSKLNLKTEKQILSCTSSHLLRQYFFIHGGMDTEGNVFGDAWAILLSENCESHQSEIDQAS</sequence>
<protein>
    <recommendedName>
        <fullName evidence="4">Rab9 effector protein with kelch motifs</fullName>
    </recommendedName>
</protein>
<evidence type="ECO:0000313" key="7">
    <source>
        <dbReference type="Proteomes" id="UP000822476"/>
    </source>
</evidence>
<dbReference type="PANTHER" id="PTHR46647">
    <property type="entry name" value="RAB9 EFFECTOR PROTEIN WITH KELCH MOTIFS"/>
    <property type="match status" value="1"/>
</dbReference>
<dbReference type="InterPro" id="IPR056737">
    <property type="entry name" value="Beta-prop_ATRN-MKLN-like"/>
</dbReference>
<dbReference type="Pfam" id="PF24981">
    <property type="entry name" value="Beta-prop_ATRN-LZTR1"/>
    <property type="match status" value="1"/>
</dbReference>
<dbReference type="Gene3D" id="2.120.10.80">
    <property type="entry name" value="Kelch-type beta propeller"/>
    <property type="match status" value="2"/>
</dbReference>
<name>A0A8S9YY67_9TREM</name>
<dbReference type="InterPro" id="IPR015915">
    <property type="entry name" value="Kelch-typ_b-propeller"/>
</dbReference>
<reference evidence="6" key="1">
    <citation type="submission" date="2019-07" db="EMBL/GenBank/DDBJ databases">
        <title>Annotation for the trematode Paragonimus miyazaki's.</title>
        <authorList>
            <person name="Choi Y.-J."/>
        </authorList>
    </citation>
    <scope>NUCLEOTIDE SEQUENCE</scope>
    <source>
        <strain evidence="6">Japan</strain>
    </source>
</reference>
<dbReference type="InterPro" id="IPR011043">
    <property type="entry name" value="Gal_Oxase/kelch_b-propeller"/>
</dbReference>
<evidence type="ECO:0000256" key="2">
    <source>
        <dbReference type="ARBA" id="ARBA00022737"/>
    </source>
</evidence>
<dbReference type="SUPFAM" id="SSF50965">
    <property type="entry name" value="Galactose oxidase, central domain"/>
    <property type="match status" value="1"/>
</dbReference>
<dbReference type="Proteomes" id="UP000822476">
    <property type="component" value="Unassembled WGS sequence"/>
</dbReference>
<gene>
    <name evidence="6" type="ORF">EG68_02404</name>
</gene>
<comment type="function">
    <text evidence="3">Rab9 effector required for endosome to trans-Golgi network (TGN) transport.</text>
</comment>
<evidence type="ECO:0000259" key="5">
    <source>
        <dbReference type="Pfam" id="PF24981"/>
    </source>
</evidence>
<comment type="caution">
    <text evidence="6">The sequence shown here is derived from an EMBL/GenBank/DDBJ whole genome shotgun (WGS) entry which is preliminary data.</text>
</comment>
<proteinExistence type="predicted"/>
<evidence type="ECO:0000313" key="6">
    <source>
        <dbReference type="EMBL" id="KAF7260065.1"/>
    </source>
</evidence>
<dbReference type="EMBL" id="JTDE01000908">
    <property type="protein sequence ID" value="KAF7260065.1"/>
    <property type="molecule type" value="Genomic_DNA"/>
</dbReference>
<dbReference type="PANTHER" id="PTHR46647:SF1">
    <property type="entry name" value="RAB9 EFFECTOR PROTEIN WITH KELCH MOTIFS"/>
    <property type="match status" value="1"/>
</dbReference>
<dbReference type="SUPFAM" id="SSF117281">
    <property type="entry name" value="Kelch motif"/>
    <property type="match status" value="1"/>
</dbReference>
<dbReference type="OrthoDB" id="10251809at2759"/>
<keyword evidence="7" id="KW-1185">Reference proteome</keyword>